<protein>
    <recommendedName>
        <fullName evidence="3">Adenylosuccinate synthase</fullName>
    </recommendedName>
</protein>
<geneLocation type="plasmid" evidence="1 2">
    <name>pAC1520</name>
</geneLocation>
<evidence type="ECO:0008006" key="3">
    <source>
        <dbReference type="Google" id="ProtNLM"/>
    </source>
</evidence>
<evidence type="ECO:0000313" key="2">
    <source>
        <dbReference type="Proteomes" id="UP001218423"/>
    </source>
</evidence>
<gene>
    <name evidence="1" type="ORF">P5S46_21635</name>
</gene>
<organism evidence="1 2">
    <name type="scientific">Aeromonas caviae</name>
    <name type="common">Aeromonas punctata</name>
    <dbReference type="NCBI Taxonomy" id="648"/>
    <lineage>
        <taxon>Bacteria</taxon>
        <taxon>Pseudomonadati</taxon>
        <taxon>Pseudomonadota</taxon>
        <taxon>Gammaproteobacteria</taxon>
        <taxon>Aeromonadales</taxon>
        <taxon>Aeromonadaceae</taxon>
        <taxon>Aeromonas</taxon>
    </lineage>
</organism>
<keyword evidence="1" id="KW-0614">Plasmid</keyword>
<dbReference type="AlphaFoldDB" id="A0AAJ5ZFP4"/>
<proteinExistence type="predicted"/>
<dbReference type="Proteomes" id="UP001218423">
    <property type="component" value="Plasmid pAC1520"/>
</dbReference>
<reference evidence="1" key="1">
    <citation type="submission" date="2023-03" db="EMBL/GenBank/DDBJ databases">
        <title>Aeromonas caviae strain AC1520.</title>
        <authorList>
            <person name="Xie T."/>
            <person name="Zhang Q."/>
            <person name="Deng J."/>
            <person name="Li X."/>
        </authorList>
    </citation>
    <scope>NUCLEOTIDE SEQUENCE</scope>
    <source>
        <strain evidence="1">AC1520</strain>
        <plasmid evidence="1">pAC1520</plasmid>
    </source>
</reference>
<evidence type="ECO:0000313" key="1">
    <source>
        <dbReference type="EMBL" id="WFG00368.1"/>
    </source>
</evidence>
<dbReference type="RefSeq" id="WP_206618376.1">
    <property type="nucleotide sequence ID" value="NZ_CAWOMG010000111.1"/>
</dbReference>
<name>A0AAJ5ZFP4_AERCA</name>
<accession>A0AAJ5ZFP4</accession>
<dbReference type="EMBL" id="CP120943">
    <property type="protein sequence ID" value="WFG00368.1"/>
    <property type="molecule type" value="Genomic_DNA"/>
</dbReference>
<sequence>MATSEEHDKLVAMCARWFKRNGFSVVATELASHGNREQPDVYACRQTCSAVAEIKVNRADFLADRKKPERHRGGLGTYRFYLCPEGLISPSELPTGWGLLYASGKTILSIHAPKGNLWPAPGKQDEHWRQFAHEIDPDAERAALFSIARRLAAGKPTHK</sequence>